<dbReference type="RefSeq" id="WP_158343579.1">
    <property type="nucleotide sequence ID" value="NZ_JAHQCW010000008.1"/>
</dbReference>
<feature type="domain" description="Signal transduction histidine kinase internal region" evidence="2">
    <location>
        <begin position="385"/>
        <end position="461"/>
    </location>
</feature>
<dbReference type="SUPFAM" id="SSF55874">
    <property type="entry name" value="ATPase domain of HSP90 chaperone/DNA topoisomerase II/histidine kinase"/>
    <property type="match status" value="1"/>
</dbReference>
<dbReference type="InterPro" id="IPR050640">
    <property type="entry name" value="Bact_2-comp_sensor_kinase"/>
</dbReference>
<dbReference type="AlphaFoldDB" id="A0A949JY51"/>
<accession>A0A949JY51</accession>
<evidence type="ECO:0000259" key="2">
    <source>
        <dbReference type="Pfam" id="PF06580"/>
    </source>
</evidence>
<keyword evidence="1" id="KW-0472">Membrane</keyword>
<keyword evidence="3" id="KW-0418">Kinase</keyword>
<dbReference type="EMBL" id="JAHQCW010000008">
    <property type="protein sequence ID" value="MBU9736301.1"/>
    <property type="molecule type" value="Genomic_DNA"/>
</dbReference>
<keyword evidence="4" id="KW-1185">Reference proteome</keyword>
<evidence type="ECO:0000313" key="4">
    <source>
        <dbReference type="Proteomes" id="UP000712157"/>
    </source>
</evidence>
<dbReference type="GO" id="GO:0016020">
    <property type="term" value="C:membrane"/>
    <property type="evidence" value="ECO:0007669"/>
    <property type="project" value="InterPro"/>
</dbReference>
<dbReference type="InterPro" id="IPR010559">
    <property type="entry name" value="Sig_transdc_His_kin_internal"/>
</dbReference>
<keyword evidence="1" id="KW-1133">Transmembrane helix</keyword>
<keyword evidence="1" id="KW-0812">Transmembrane</keyword>
<name>A0A949JY51_9FIRM</name>
<organism evidence="3 4">
    <name type="scientific">Diplocloster agilis</name>
    <dbReference type="NCBI Taxonomy" id="2850323"/>
    <lineage>
        <taxon>Bacteria</taxon>
        <taxon>Bacillati</taxon>
        <taxon>Bacillota</taxon>
        <taxon>Clostridia</taxon>
        <taxon>Lachnospirales</taxon>
        <taxon>Lachnospiraceae</taxon>
        <taxon>Diplocloster</taxon>
    </lineage>
</organism>
<feature type="transmembrane region" description="Helical" evidence="1">
    <location>
        <begin position="298"/>
        <end position="316"/>
    </location>
</feature>
<gene>
    <name evidence="3" type="ORF">KTH89_07100</name>
</gene>
<dbReference type="InterPro" id="IPR036890">
    <property type="entry name" value="HATPase_C_sf"/>
</dbReference>
<dbReference type="GO" id="GO:0000155">
    <property type="term" value="F:phosphorelay sensor kinase activity"/>
    <property type="evidence" value="ECO:0007669"/>
    <property type="project" value="InterPro"/>
</dbReference>
<dbReference type="Pfam" id="PF06580">
    <property type="entry name" value="His_kinase"/>
    <property type="match status" value="1"/>
</dbReference>
<comment type="caution">
    <text evidence="3">The sequence shown here is derived from an EMBL/GenBank/DDBJ whole genome shotgun (WGS) entry which is preliminary data.</text>
</comment>
<evidence type="ECO:0000256" key="1">
    <source>
        <dbReference type="SAM" id="Phobius"/>
    </source>
</evidence>
<evidence type="ECO:0000313" key="3">
    <source>
        <dbReference type="EMBL" id="MBU9736301.1"/>
    </source>
</evidence>
<dbReference type="PANTHER" id="PTHR34220:SF7">
    <property type="entry name" value="SENSOR HISTIDINE KINASE YPDA"/>
    <property type="match status" value="1"/>
</dbReference>
<dbReference type="PANTHER" id="PTHR34220">
    <property type="entry name" value="SENSOR HISTIDINE KINASE YPDA"/>
    <property type="match status" value="1"/>
</dbReference>
<dbReference type="Gene3D" id="3.30.565.10">
    <property type="entry name" value="Histidine kinase-like ATPase, C-terminal domain"/>
    <property type="match status" value="1"/>
</dbReference>
<dbReference type="Proteomes" id="UP000712157">
    <property type="component" value="Unassembled WGS sequence"/>
</dbReference>
<sequence length="594" mass="67451">MKHRSQRRNLFLSFTVVIIAFTIAYLLLIFGRDYQNSKERYLNDRAQLVGQVASQAENYFSLMDNILLQIIYSDAIYEALTAANHDLSPTNYFDINLQAKKNCTQDMSAYISITNQISRASIFGVRGDYCSIGSPRRNLNTSDILELDAVKNAELLNGSLCIQGPSADPLSSSSDKLYYSASRLSKRGYVSYGYTEVLQSYENLEKICQPAPTVDIFIFDGSEQLLYPAPSYVTVSEEVLRSRYQEACAHLDSGDTSQFEYEGEIISSIKLNNGFTLLAVENRMDLFEYLYHIRNTTFFFAFLVSLFSIWIVYYISKYTSQSVEKLTAAVKKIDFHDYILPLNPDDCTTHETRQLAQATGQMLQKLQQYAVLSSESQMRELQATIVALQSQLNPHFINNTLAAISSAALSSGDFNIVNMCSHLSRILIYTQEVDTATTLKMEFEYTEHYLALMKYRYGDRLEYTLKFDHALEEIPVPRLILQPLVENCIYHGFNSDRALKKIDISGEADGNTWKIYITDNGRGFSEESKAAIHDGQERIKRLLDSGQASYIRSDELGVLNTFSRLYIRQKQNTVFEIHSTHSGATVTIGGLIYD</sequence>
<protein>
    <submittedName>
        <fullName evidence="3">Histidine kinase</fullName>
    </submittedName>
</protein>
<keyword evidence="3" id="KW-0808">Transferase</keyword>
<feature type="transmembrane region" description="Helical" evidence="1">
    <location>
        <begin position="12"/>
        <end position="31"/>
    </location>
</feature>
<reference evidence="3" key="1">
    <citation type="submission" date="2021-06" db="EMBL/GenBank/DDBJ databases">
        <title>Description of novel taxa of the family Lachnospiraceae.</title>
        <authorList>
            <person name="Chaplin A.V."/>
            <person name="Sokolova S.R."/>
            <person name="Pikina A.P."/>
            <person name="Korzhanova M."/>
            <person name="Belova V."/>
            <person name="Korostin D."/>
            <person name="Efimov B.A."/>
        </authorList>
    </citation>
    <scope>NUCLEOTIDE SEQUENCE</scope>
    <source>
        <strain evidence="3">ASD5720</strain>
    </source>
</reference>
<proteinExistence type="predicted"/>
<dbReference type="Gene3D" id="6.10.340.10">
    <property type="match status" value="1"/>
</dbReference>